<evidence type="ECO:0000256" key="1">
    <source>
        <dbReference type="SAM" id="MobiDB-lite"/>
    </source>
</evidence>
<accession>A0A815WGZ3</accession>
<protein>
    <submittedName>
        <fullName evidence="2">Uncharacterized protein</fullName>
    </submittedName>
</protein>
<comment type="caution">
    <text evidence="2">The sequence shown here is derived from an EMBL/GenBank/DDBJ whole genome shotgun (WGS) entry which is preliminary data.</text>
</comment>
<gene>
    <name evidence="2" type="ORF">EDS130_LOCUS45844</name>
</gene>
<dbReference type="EMBL" id="CAJNOJ010001297">
    <property type="protein sequence ID" value="CAF1548707.1"/>
    <property type="molecule type" value="Genomic_DNA"/>
</dbReference>
<sequence>MGNQKNLMNYVHKNVFLTFIIRSIDRAADYNDPDDKEEEQEEEENDAHDDDDDRYRIFGYEDYEDDYSDDQYDIVSLLEEQEEIEATFSLLDQIDVEWFDFNHNNQHQH</sequence>
<evidence type="ECO:0000313" key="2">
    <source>
        <dbReference type="EMBL" id="CAF1548707.1"/>
    </source>
</evidence>
<dbReference type="AlphaFoldDB" id="A0A815WGZ3"/>
<dbReference type="Proteomes" id="UP000663852">
    <property type="component" value="Unassembled WGS sequence"/>
</dbReference>
<name>A0A815WGZ3_ADIRI</name>
<evidence type="ECO:0000313" key="3">
    <source>
        <dbReference type="Proteomes" id="UP000663852"/>
    </source>
</evidence>
<organism evidence="2 3">
    <name type="scientific">Adineta ricciae</name>
    <name type="common">Rotifer</name>
    <dbReference type="NCBI Taxonomy" id="249248"/>
    <lineage>
        <taxon>Eukaryota</taxon>
        <taxon>Metazoa</taxon>
        <taxon>Spiralia</taxon>
        <taxon>Gnathifera</taxon>
        <taxon>Rotifera</taxon>
        <taxon>Eurotatoria</taxon>
        <taxon>Bdelloidea</taxon>
        <taxon>Adinetida</taxon>
        <taxon>Adinetidae</taxon>
        <taxon>Adineta</taxon>
    </lineage>
</organism>
<feature type="region of interest" description="Disordered" evidence="1">
    <location>
        <begin position="29"/>
        <end position="53"/>
    </location>
</feature>
<proteinExistence type="predicted"/>
<feature type="compositionally biased region" description="Acidic residues" evidence="1">
    <location>
        <begin position="31"/>
        <end position="52"/>
    </location>
</feature>
<reference evidence="2" key="1">
    <citation type="submission" date="2021-02" db="EMBL/GenBank/DDBJ databases">
        <authorList>
            <person name="Nowell W R."/>
        </authorList>
    </citation>
    <scope>NUCLEOTIDE SEQUENCE</scope>
</reference>